<dbReference type="AlphaFoldDB" id="A0A268FDU9"/>
<dbReference type="KEGG" id="bcir:C2I06_00955"/>
<name>A0A268FDU9_NIACI</name>
<protein>
    <submittedName>
        <fullName evidence="1">Uncharacterized protein</fullName>
    </submittedName>
</protein>
<sequence length="147" mass="16917">MNIISVFDHSLKVELVLHELEKHHIRKEDIFVSSLNKKGVEKKYMDPFNADGFNMFFVASVSMIMMLLGTIYGFVLYLGPILWGLIGLIAGICITIPVDYLYKRWRNKEEIKPSKAELIIVIHCEETQVALIESLLYQHHTIGLVKI</sequence>
<evidence type="ECO:0000313" key="2">
    <source>
        <dbReference type="Proteomes" id="UP000216961"/>
    </source>
</evidence>
<dbReference type="RefSeq" id="WP_095329952.1">
    <property type="nucleotide sequence ID" value="NZ_CP026031.1"/>
</dbReference>
<gene>
    <name evidence="1" type="ORF">CHH57_09150</name>
</gene>
<dbReference type="EMBL" id="NPBQ01000058">
    <property type="protein sequence ID" value="PAD83539.1"/>
    <property type="molecule type" value="Genomic_DNA"/>
</dbReference>
<proteinExistence type="predicted"/>
<evidence type="ECO:0000313" key="1">
    <source>
        <dbReference type="EMBL" id="PAD83539.1"/>
    </source>
</evidence>
<comment type="caution">
    <text evidence="1">The sequence shown here is derived from an EMBL/GenBank/DDBJ whole genome shotgun (WGS) entry which is preliminary data.</text>
</comment>
<dbReference type="Proteomes" id="UP000216961">
    <property type="component" value="Unassembled WGS sequence"/>
</dbReference>
<accession>A0A268FDU9</accession>
<reference evidence="1 2" key="1">
    <citation type="submission" date="2017-07" db="EMBL/GenBank/DDBJ databases">
        <title>Isolation and whole genome analysis of endospore-forming bacteria from heroin.</title>
        <authorList>
            <person name="Kalinowski J."/>
            <person name="Ahrens B."/>
            <person name="Al-Dilaimi A."/>
            <person name="Winkler A."/>
            <person name="Wibberg D."/>
            <person name="Schleenbecker U."/>
            <person name="Ruckert C."/>
            <person name="Wolfel R."/>
            <person name="Grass G."/>
        </authorList>
    </citation>
    <scope>NUCLEOTIDE SEQUENCE [LARGE SCALE GENOMIC DNA]</scope>
    <source>
        <strain evidence="1 2">7521-2</strain>
    </source>
</reference>
<organism evidence="1 2">
    <name type="scientific">Niallia circulans</name>
    <name type="common">Bacillus circulans</name>
    <dbReference type="NCBI Taxonomy" id="1397"/>
    <lineage>
        <taxon>Bacteria</taxon>
        <taxon>Bacillati</taxon>
        <taxon>Bacillota</taxon>
        <taxon>Bacilli</taxon>
        <taxon>Bacillales</taxon>
        <taxon>Bacillaceae</taxon>
        <taxon>Niallia</taxon>
    </lineage>
</organism>